<dbReference type="Gramene" id="Mp2g26820.1">
    <property type="protein sequence ID" value="Mp2g26820.1.cds"/>
    <property type="gene ID" value="Mp2g26820"/>
</dbReference>
<organism evidence="1 2">
    <name type="scientific">Marchantia polymorpha</name>
    <name type="common">Common liverwort</name>
    <name type="synonym">Marchantia aquatica</name>
    <dbReference type="NCBI Taxonomy" id="3197"/>
    <lineage>
        <taxon>Eukaryota</taxon>
        <taxon>Viridiplantae</taxon>
        <taxon>Streptophyta</taxon>
        <taxon>Embryophyta</taxon>
        <taxon>Marchantiophyta</taxon>
        <taxon>Marchantiopsida</taxon>
        <taxon>Marchantiidae</taxon>
        <taxon>Marchantiales</taxon>
        <taxon>Marchantiaceae</taxon>
        <taxon>Marchantia</taxon>
    </lineage>
</organism>
<gene>
    <name evidence="1" type="ORF">MARPO_0025s0003</name>
</gene>
<dbReference type="EMBL" id="KZ772697">
    <property type="protein sequence ID" value="PTQ43292.1"/>
    <property type="molecule type" value="Genomic_DNA"/>
</dbReference>
<protein>
    <submittedName>
        <fullName evidence="1">Uncharacterized protein</fullName>
    </submittedName>
</protein>
<dbReference type="AlphaFoldDB" id="A0A2R6XB53"/>
<accession>A0A2R6XB53</accession>
<keyword evidence="2" id="KW-1185">Reference proteome</keyword>
<name>A0A2R6XB53_MARPO</name>
<evidence type="ECO:0000313" key="1">
    <source>
        <dbReference type="EMBL" id="PTQ43292.1"/>
    </source>
</evidence>
<dbReference type="Proteomes" id="UP000244005">
    <property type="component" value="Unassembled WGS sequence"/>
</dbReference>
<evidence type="ECO:0000313" key="2">
    <source>
        <dbReference type="Proteomes" id="UP000244005"/>
    </source>
</evidence>
<sequence length="107" mass="12690">MELVLMGSMRSEVKILQNEWHFLLLSRGAAKKQNFFGRRRHGLKSRNGRSTYRYYGCSKSRAKRLSGARILTKKKNFTIINKNPIMQKDNLFYEPLIIRLEYLLGFF</sequence>
<reference evidence="2" key="1">
    <citation type="journal article" date="2017" name="Cell">
        <title>Insights into land plant evolution garnered from the Marchantia polymorpha genome.</title>
        <authorList>
            <person name="Bowman J.L."/>
            <person name="Kohchi T."/>
            <person name="Yamato K.T."/>
            <person name="Jenkins J."/>
            <person name="Shu S."/>
            <person name="Ishizaki K."/>
            <person name="Yamaoka S."/>
            <person name="Nishihama R."/>
            <person name="Nakamura Y."/>
            <person name="Berger F."/>
            <person name="Adam C."/>
            <person name="Aki S.S."/>
            <person name="Althoff F."/>
            <person name="Araki T."/>
            <person name="Arteaga-Vazquez M.A."/>
            <person name="Balasubrmanian S."/>
            <person name="Barry K."/>
            <person name="Bauer D."/>
            <person name="Boehm C.R."/>
            <person name="Briginshaw L."/>
            <person name="Caballero-Perez J."/>
            <person name="Catarino B."/>
            <person name="Chen F."/>
            <person name="Chiyoda S."/>
            <person name="Chovatia M."/>
            <person name="Davies K.M."/>
            <person name="Delmans M."/>
            <person name="Demura T."/>
            <person name="Dierschke T."/>
            <person name="Dolan L."/>
            <person name="Dorantes-Acosta A.E."/>
            <person name="Eklund D.M."/>
            <person name="Florent S.N."/>
            <person name="Flores-Sandoval E."/>
            <person name="Fujiyama A."/>
            <person name="Fukuzawa H."/>
            <person name="Galik B."/>
            <person name="Grimanelli D."/>
            <person name="Grimwood J."/>
            <person name="Grossniklaus U."/>
            <person name="Hamada T."/>
            <person name="Haseloff J."/>
            <person name="Hetherington A.J."/>
            <person name="Higo A."/>
            <person name="Hirakawa Y."/>
            <person name="Hundley H.N."/>
            <person name="Ikeda Y."/>
            <person name="Inoue K."/>
            <person name="Inoue S.I."/>
            <person name="Ishida S."/>
            <person name="Jia Q."/>
            <person name="Kakita M."/>
            <person name="Kanazawa T."/>
            <person name="Kawai Y."/>
            <person name="Kawashima T."/>
            <person name="Kennedy M."/>
            <person name="Kinose K."/>
            <person name="Kinoshita T."/>
            <person name="Kohara Y."/>
            <person name="Koide E."/>
            <person name="Komatsu K."/>
            <person name="Kopischke S."/>
            <person name="Kubo M."/>
            <person name="Kyozuka J."/>
            <person name="Lagercrantz U."/>
            <person name="Lin S.S."/>
            <person name="Lindquist E."/>
            <person name="Lipzen A.M."/>
            <person name="Lu C.W."/>
            <person name="De Luna E."/>
            <person name="Martienssen R.A."/>
            <person name="Minamino N."/>
            <person name="Mizutani M."/>
            <person name="Mizutani M."/>
            <person name="Mochizuki N."/>
            <person name="Monte I."/>
            <person name="Mosher R."/>
            <person name="Nagasaki H."/>
            <person name="Nakagami H."/>
            <person name="Naramoto S."/>
            <person name="Nishitani K."/>
            <person name="Ohtani M."/>
            <person name="Okamoto T."/>
            <person name="Okumura M."/>
            <person name="Phillips J."/>
            <person name="Pollak B."/>
            <person name="Reinders A."/>
            <person name="Rovekamp M."/>
            <person name="Sano R."/>
            <person name="Sawa S."/>
            <person name="Schmid M.W."/>
            <person name="Shirakawa M."/>
            <person name="Solano R."/>
            <person name="Spunde A."/>
            <person name="Suetsugu N."/>
            <person name="Sugano S."/>
            <person name="Sugiyama A."/>
            <person name="Sun R."/>
            <person name="Suzuki Y."/>
            <person name="Takenaka M."/>
            <person name="Takezawa D."/>
            <person name="Tomogane H."/>
            <person name="Tsuzuki M."/>
            <person name="Ueda T."/>
            <person name="Umeda M."/>
            <person name="Ward J.M."/>
            <person name="Watanabe Y."/>
            <person name="Yazaki K."/>
            <person name="Yokoyama R."/>
            <person name="Yoshitake Y."/>
            <person name="Yotsui I."/>
            <person name="Zachgo S."/>
            <person name="Schmutz J."/>
        </authorList>
    </citation>
    <scope>NUCLEOTIDE SEQUENCE [LARGE SCALE GENOMIC DNA]</scope>
    <source>
        <strain evidence="2">Tak-1</strain>
    </source>
</reference>
<proteinExistence type="predicted"/>